<protein>
    <submittedName>
        <fullName evidence="2">Uncharacterized protein</fullName>
    </submittedName>
</protein>
<keyword evidence="1" id="KW-1133">Transmembrane helix</keyword>
<evidence type="ECO:0000256" key="1">
    <source>
        <dbReference type="SAM" id="Phobius"/>
    </source>
</evidence>
<evidence type="ECO:0000313" key="3">
    <source>
        <dbReference type="Proteomes" id="UP000199452"/>
    </source>
</evidence>
<dbReference type="EMBL" id="FMYP01000094">
    <property type="protein sequence ID" value="SDD15868.1"/>
    <property type="molecule type" value="Genomic_DNA"/>
</dbReference>
<accession>A0A1G6SG83</accession>
<feature type="transmembrane region" description="Helical" evidence="1">
    <location>
        <begin position="13"/>
        <end position="34"/>
    </location>
</feature>
<reference evidence="2 3" key="1">
    <citation type="submission" date="2016-09" db="EMBL/GenBank/DDBJ databases">
        <authorList>
            <person name="Capua I."/>
            <person name="De Benedictis P."/>
            <person name="Joannis T."/>
            <person name="Lombin L.H."/>
            <person name="Cattoli G."/>
        </authorList>
    </citation>
    <scope>NUCLEOTIDE SEQUENCE [LARGE SCALE GENOMIC DNA]</scope>
    <source>
        <strain evidence="2 3">A7P-90m</strain>
    </source>
</reference>
<dbReference type="Proteomes" id="UP000199452">
    <property type="component" value="Unassembled WGS sequence"/>
</dbReference>
<dbReference type="STRING" id="1640674.SAMN05216323_10943"/>
<keyword evidence="1" id="KW-0472">Membrane</keyword>
<name>A0A1G6SG83_9BACT</name>
<gene>
    <name evidence="2" type="ORF">SAMN05216323_10943</name>
</gene>
<evidence type="ECO:0000313" key="2">
    <source>
        <dbReference type="EMBL" id="SDD15868.1"/>
    </source>
</evidence>
<sequence length="35" mass="3907">MKLFKTPHSKKDWFVKGLFIGVLGGLIGAIVAFMR</sequence>
<organism evidence="2 3">
    <name type="scientific">Williamwhitmania taraxaci</name>
    <dbReference type="NCBI Taxonomy" id="1640674"/>
    <lineage>
        <taxon>Bacteria</taxon>
        <taxon>Pseudomonadati</taxon>
        <taxon>Bacteroidota</taxon>
        <taxon>Bacteroidia</taxon>
        <taxon>Bacteroidales</taxon>
        <taxon>Williamwhitmaniaceae</taxon>
        <taxon>Williamwhitmania</taxon>
    </lineage>
</organism>
<keyword evidence="3" id="KW-1185">Reference proteome</keyword>
<keyword evidence="1" id="KW-0812">Transmembrane</keyword>
<dbReference type="AlphaFoldDB" id="A0A1G6SG83"/>
<proteinExistence type="predicted"/>